<protein>
    <submittedName>
        <fullName evidence="2">Uncharacterized protein</fullName>
    </submittedName>
</protein>
<evidence type="ECO:0000256" key="1">
    <source>
        <dbReference type="SAM" id="MobiDB-lite"/>
    </source>
</evidence>
<feature type="compositionally biased region" description="Polar residues" evidence="1">
    <location>
        <begin position="23"/>
        <end position="35"/>
    </location>
</feature>
<proteinExistence type="predicted"/>
<name>A0A2P2PBH8_RHIMU</name>
<dbReference type="AlphaFoldDB" id="A0A2P2PBH8"/>
<organism evidence="2">
    <name type="scientific">Rhizophora mucronata</name>
    <name type="common">Asiatic mangrove</name>
    <dbReference type="NCBI Taxonomy" id="61149"/>
    <lineage>
        <taxon>Eukaryota</taxon>
        <taxon>Viridiplantae</taxon>
        <taxon>Streptophyta</taxon>
        <taxon>Embryophyta</taxon>
        <taxon>Tracheophyta</taxon>
        <taxon>Spermatophyta</taxon>
        <taxon>Magnoliopsida</taxon>
        <taxon>eudicotyledons</taxon>
        <taxon>Gunneridae</taxon>
        <taxon>Pentapetalae</taxon>
        <taxon>rosids</taxon>
        <taxon>fabids</taxon>
        <taxon>Malpighiales</taxon>
        <taxon>Rhizophoraceae</taxon>
        <taxon>Rhizophora</taxon>
    </lineage>
</organism>
<reference evidence="2" key="1">
    <citation type="submission" date="2018-02" db="EMBL/GenBank/DDBJ databases">
        <title>Rhizophora mucronata_Transcriptome.</title>
        <authorList>
            <person name="Meera S.P."/>
            <person name="Sreeshan A."/>
            <person name="Augustine A."/>
        </authorList>
    </citation>
    <scope>NUCLEOTIDE SEQUENCE</scope>
    <source>
        <tissue evidence="2">Leaf</tissue>
    </source>
</reference>
<accession>A0A2P2PBH8</accession>
<evidence type="ECO:0000313" key="2">
    <source>
        <dbReference type="EMBL" id="MBX52085.1"/>
    </source>
</evidence>
<sequence length="35" mass="3366">MDSVSTCSTTHSGTSKGGGGATNPHQSSPSTSGQE</sequence>
<feature type="compositionally biased region" description="Low complexity" evidence="1">
    <location>
        <begin position="1"/>
        <end position="14"/>
    </location>
</feature>
<dbReference type="EMBL" id="GGEC01071601">
    <property type="protein sequence ID" value="MBX52085.1"/>
    <property type="molecule type" value="Transcribed_RNA"/>
</dbReference>
<feature type="region of interest" description="Disordered" evidence="1">
    <location>
        <begin position="1"/>
        <end position="35"/>
    </location>
</feature>